<evidence type="ECO:0000313" key="1">
    <source>
        <dbReference type="EMBL" id="KAJ9109236.1"/>
    </source>
</evidence>
<protein>
    <submittedName>
        <fullName evidence="1">Uncharacterized protein</fullName>
    </submittedName>
</protein>
<dbReference type="Proteomes" id="UP001227268">
    <property type="component" value="Unassembled WGS sequence"/>
</dbReference>
<reference evidence="1" key="1">
    <citation type="submission" date="2023-04" db="EMBL/GenBank/DDBJ databases">
        <title>Draft Genome sequencing of Naganishia species isolated from polar environments using Oxford Nanopore Technology.</title>
        <authorList>
            <person name="Leo P."/>
            <person name="Venkateswaran K."/>
        </authorList>
    </citation>
    <scope>NUCLEOTIDE SEQUENCE</scope>
    <source>
        <strain evidence="1">MNA-CCFEE 5423</strain>
    </source>
</reference>
<name>A0ACC2WCV7_9TREE</name>
<dbReference type="EMBL" id="JASBWT010000001">
    <property type="protein sequence ID" value="KAJ9109236.1"/>
    <property type="molecule type" value="Genomic_DNA"/>
</dbReference>
<organism evidence="1 2">
    <name type="scientific">Naganishia friedmannii</name>
    <dbReference type="NCBI Taxonomy" id="89922"/>
    <lineage>
        <taxon>Eukaryota</taxon>
        <taxon>Fungi</taxon>
        <taxon>Dikarya</taxon>
        <taxon>Basidiomycota</taxon>
        <taxon>Agaricomycotina</taxon>
        <taxon>Tremellomycetes</taxon>
        <taxon>Filobasidiales</taxon>
        <taxon>Filobasidiaceae</taxon>
        <taxon>Naganishia</taxon>
    </lineage>
</organism>
<gene>
    <name evidence="1" type="ORF">QFC21_000565</name>
</gene>
<keyword evidence="2" id="KW-1185">Reference proteome</keyword>
<sequence>MQPVIAQTTPPHTPIPGTLLGNESHHDPLSAHILGIGTAFPPDLLMPQDLENFATKWCEPSESLSKTLMVNNHTQIDHRPLVQKITDPLLNQPEPPKIRDVNKVFMDKGVELALTAAKKALSDWGGKLEDITHLICNTCTASSYPGYDHALLMALGLPLTTDRTLLHGVGCAGGLSLVRLAHQLARVPVDASPIAKPTRILVVSTEVTSTLCRSEIDELNKASQAPGGDKGWPNVSLCLFSDGASAMIVGAADGEGRLASHENSSFEIMDCITETVPDTVEDLGFNVDEYGWKAIISQRVPKLTSQAVPQLYNRLLSKPSIAIRAKASKSFSYLASAPSETQPSSLDWLIHPGGSLIIAKIEKQLGLLSEDHTRASWHVYQNKGNTSSVSIGAVVEQSRKVQSREGCIAVAFGPGVTVEMCLLRRTGWKGRVGEDDRSDTEGEAKGNGQDVDDVAQTSAWQKEDPASTVPAPVTTEPTSRAETYADLGIHDGASSLLNGSSGKAQGLKRRPDSDLAELQQDTAKRAKVGNGGSADGSSDTRVL</sequence>
<proteinExistence type="predicted"/>
<accession>A0ACC2WCV7</accession>
<evidence type="ECO:0000313" key="2">
    <source>
        <dbReference type="Proteomes" id="UP001227268"/>
    </source>
</evidence>
<comment type="caution">
    <text evidence="1">The sequence shown here is derived from an EMBL/GenBank/DDBJ whole genome shotgun (WGS) entry which is preliminary data.</text>
</comment>